<gene>
    <name evidence="1" type="ORF">AVEN_107531_1</name>
</gene>
<dbReference type="AlphaFoldDB" id="A0A4Y2X4Q2"/>
<dbReference type="Proteomes" id="UP000499080">
    <property type="component" value="Unassembled WGS sequence"/>
</dbReference>
<keyword evidence="2" id="KW-1185">Reference proteome</keyword>
<reference evidence="1 2" key="1">
    <citation type="journal article" date="2019" name="Sci. Rep.">
        <title>Orb-weaving spider Araneus ventricosus genome elucidates the spidroin gene catalogue.</title>
        <authorList>
            <person name="Kono N."/>
            <person name="Nakamura H."/>
            <person name="Ohtoshi R."/>
            <person name="Moran D.A.P."/>
            <person name="Shinohara A."/>
            <person name="Yoshida Y."/>
            <person name="Fujiwara M."/>
            <person name="Mori M."/>
            <person name="Tomita M."/>
            <person name="Arakawa K."/>
        </authorList>
    </citation>
    <scope>NUCLEOTIDE SEQUENCE [LARGE SCALE GENOMIC DNA]</scope>
</reference>
<evidence type="ECO:0000313" key="2">
    <source>
        <dbReference type="Proteomes" id="UP000499080"/>
    </source>
</evidence>
<organism evidence="1 2">
    <name type="scientific">Araneus ventricosus</name>
    <name type="common">Orbweaver spider</name>
    <name type="synonym">Epeira ventricosa</name>
    <dbReference type="NCBI Taxonomy" id="182803"/>
    <lineage>
        <taxon>Eukaryota</taxon>
        <taxon>Metazoa</taxon>
        <taxon>Ecdysozoa</taxon>
        <taxon>Arthropoda</taxon>
        <taxon>Chelicerata</taxon>
        <taxon>Arachnida</taxon>
        <taxon>Araneae</taxon>
        <taxon>Araneomorphae</taxon>
        <taxon>Entelegynae</taxon>
        <taxon>Araneoidea</taxon>
        <taxon>Araneidae</taxon>
        <taxon>Araneus</taxon>
    </lineage>
</organism>
<sequence>MTFVHRTPPIWFRESKGWMEGETAMTYVPPDLNSLGFRVYKDGLEKKPAMTRPTEFTHWLQSLPRMDGWRNLIQMHVH</sequence>
<comment type="caution">
    <text evidence="1">The sequence shown here is derived from an EMBL/GenBank/DDBJ whole genome shotgun (WGS) entry which is preliminary data.</text>
</comment>
<proteinExistence type="predicted"/>
<evidence type="ECO:0000313" key="1">
    <source>
        <dbReference type="EMBL" id="GBO44521.1"/>
    </source>
</evidence>
<name>A0A4Y2X4Q2_ARAVE</name>
<accession>A0A4Y2X4Q2</accession>
<dbReference type="EMBL" id="BGPR01071280">
    <property type="protein sequence ID" value="GBO44521.1"/>
    <property type="molecule type" value="Genomic_DNA"/>
</dbReference>
<protein>
    <submittedName>
        <fullName evidence="1">Uncharacterized protein</fullName>
    </submittedName>
</protein>